<keyword evidence="3" id="KW-1133">Transmembrane helix</keyword>
<dbReference type="InterPro" id="IPR013783">
    <property type="entry name" value="Ig-like_fold"/>
</dbReference>
<reference evidence="5 6" key="1">
    <citation type="submission" date="2022-03" db="EMBL/GenBank/DDBJ databases">
        <authorList>
            <person name="Nunn A."/>
            <person name="Chopra R."/>
            <person name="Nunn A."/>
            <person name="Contreras Garrido A."/>
        </authorList>
    </citation>
    <scope>NUCLEOTIDE SEQUENCE [LARGE SCALE GENOMIC DNA]</scope>
</reference>
<sequence>MGNANGKEDDAVSSVDADATSSSARSNGGNPSARSRPRRPSSDSMSSSPPGSPARSPSPFLFAPQGKLVRSITFVSEIFCIEVLDFTSKLLIVLFAMFSFSFQLTLLFHHTSNTIGTTMRHLFHCLGLTCVPNGCISCQMVPAAPLQRANAPPSPNKIQWNQSPRVFDNPPEQGIPTIITWNQGGNDVAVEGSWDNWRSRKKLQKSGKDHSILFVLPSGIYHYKVIVDGESKHIPDLPFVSDEMGNVCNILDVHNFVPENPESIVEFEAPPSPDHSYGQALPTAEDYTKEPLAVPPQLHLTLLGTTEEAAVATKPQHVVLNHVFIEQGWTPQSIVALGLTHRFESKYITVVLYKPLTR</sequence>
<accession>A0AAU9SWN6</accession>
<proteinExistence type="inferred from homology"/>
<organism evidence="5 6">
    <name type="scientific">Thlaspi arvense</name>
    <name type="common">Field penny-cress</name>
    <dbReference type="NCBI Taxonomy" id="13288"/>
    <lineage>
        <taxon>Eukaryota</taxon>
        <taxon>Viridiplantae</taxon>
        <taxon>Streptophyta</taxon>
        <taxon>Embryophyta</taxon>
        <taxon>Tracheophyta</taxon>
        <taxon>Spermatophyta</taxon>
        <taxon>Magnoliopsida</taxon>
        <taxon>eudicotyledons</taxon>
        <taxon>Gunneridae</taxon>
        <taxon>Pentapetalae</taxon>
        <taxon>rosids</taxon>
        <taxon>malvids</taxon>
        <taxon>Brassicales</taxon>
        <taxon>Brassicaceae</taxon>
        <taxon>Thlaspideae</taxon>
        <taxon>Thlaspi</taxon>
    </lineage>
</organism>
<dbReference type="GO" id="GO:0009507">
    <property type="term" value="C:chloroplast"/>
    <property type="evidence" value="ECO:0007669"/>
    <property type="project" value="UniProtKB-ARBA"/>
</dbReference>
<dbReference type="InterPro" id="IPR037256">
    <property type="entry name" value="ASC_dom_sf"/>
</dbReference>
<evidence type="ECO:0000256" key="2">
    <source>
        <dbReference type="SAM" id="MobiDB-lite"/>
    </source>
</evidence>
<comment type="similarity">
    <text evidence="1">Belongs to the 5'-AMP-activated protein kinase beta subunit family.</text>
</comment>
<keyword evidence="6" id="KW-1185">Reference proteome</keyword>
<dbReference type="InterPro" id="IPR043554">
    <property type="entry name" value="KINB"/>
</dbReference>
<dbReference type="InterPro" id="IPR032640">
    <property type="entry name" value="AMPK1_CBM"/>
</dbReference>
<dbReference type="SMART" id="SM01010">
    <property type="entry name" value="AMPKBI"/>
    <property type="match status" value="1"/>
</dbReference>
<feature type="compositionally biased region" description="Low complexity" evidence="2">
    <location>
        <begin position="12"/>
        <end position="34"/>
    </location>
</feature>
<feature type="region of interest" description="Disordered" evidence="2">
    <location>
        <begin position="1"/>
        <end position="59"/>
    </location>
</feature>
<name>A0AAU9SWN6_THLAR</name>
<evidence type="ECO:0000256" key="3">
    <source>
        <dbReference type="SAM" id="Phobius"/>
    </source>
</evidence>
<dbReference type="SUPFAM" id="SSF160219">
    <property type="entry name" value="AMPKBI-like"/>
    <property type="match status" value="1"/>
</dbReference>
<keyword evidence="3" id="KW-0812">Transmembrane</keyword>
<evidence type="ECO:0000313" key="5">
    <source>
        <dbReference type="EMBL" id="CAH2072226.1"/>
    </source>
</evidence>
<dbReference type="EMBL" id="OU466862">
    <property type="protein sequence ID" value="CAH2072226.1"/>
    <property type="molecule type" value="Genomic_DNA"/>
</dbReference>
<dbReference type="Gene3D" id="6.20.250.60">
    <property type="match status" value="1"/>
</dbReference>
<evidence type="ECO:0000256" key="1">
    <source>
        <dbReference type="ARBA" id="ARBA00010926"/>
    </source>
</evidence>
<protein>
    <recommendedName>
        <fullName evidence="4">Association with the SNF1 complex (ASC) domain-containing protein</fullName>
    </recommendedName>
</protein>
<dbReference type="CDD" id="cd02859">
    <property type="entry name" value="E_set_AMPKbeta_like_N"/>
    <property type="match status" value="1"/>
</dbReference>
<dbReference type="Pfam" id="PF16561">
    <property type="entry name" value="AMPK1_CBM"/>
    <property type="match status" value="1"/>
</dbReference>
<dbReference type="SUPFAM" id="SSF81296">
    <property type="entry name" value="E set domains"/>
    <property type="match status" value="1"/>
</dbReference>
<dbReference type="InterPro" id="IPR014756">
    <property type="entry name" value="Ig_E-set"/>
</dbReference>
<dbReference type="PANTHER" id="PTHR46316">
    <property type="entry name" value="SNF1-RELATED PROTEIN KINASE REGULATORY SUBUNIT BETA-1"/>
    <property type="match status" value="1"/>
</dbReference>
<evidence type="ECO:0000259" key="4">
    <source>
        <dbReference type="SMART" id="SM01010"/>
    </source>
</evidence>
<dbReference type="PANTHER" id="PTHR46316:SF9">
    <property type="entry name" value="SNF1-RELATED PROTEIN KINASE REGULATORY SUBUNIT BETA-1"/>
    <property type="match status" value="1"/>
</dbReference>
<feature type="compositionally biased region" description="Basic and acidic residues" evidence="2">
    <location>
        <begin position="1"/>
        <end position="10"/>
    </location>
</feature>
<feature type="domain" description="Association with the SNF1 complex (ASC)" evidence="4">
    <location>
        <begin position="270"/>
        <end position="356"/>
    </location>
</feature>
<keyword evidence="3" id="KW-0472">Membrane</keyword>
<gene>
    <name evidence="5" type="ORF">TAV2_LOCUS18797</name>
</gene>
<feature type="transmembrane region" description="Helical" evidence="3">
    <location>
        <begin position="90"/>
        <end position="109"/>
    </location>
</feature>
<evidence type="ECO:0000313" key="6">
    <source>
        <dbReference type="Proteomes" id="UP000836841"/>
    </source>
</evidence>
<dbReference type="InterPro" id="IPR006828">
    <property type="entry name" value="ASC_dom"/>
</dbReference>
<dbReference type="Proteomes" id="UP000836841">
    <property type="component" value="Chromosome 6"/>
</dbReference>
<dbReference type="AlphaFoldDB" id="A0AAU9SWN6"/>
<dbReference type="Gene3D" id="2.60.40.10">
    <property type="entry name" value="Immunoglobulins"/>
    <property type="match status" value="1"/>
</dbReference>
<feature type="compositionally biased region" description="Low complexity" evidence="2">
    <location>
        <begin position="42"/>
        <end position="59"/>
    </location>
</feature>
<dbReference type="Pfam" id="PF04739">
    <property type="entry name" value="AMPKBI"/>
    <property type="match status" value="1"/>
</dbReference>